<accession>A0A9W9X023</accession>
<organism evidence="1 2">
    <name type="scientific">Penicillium desertorum</name>
    <dbReference type="NCBI Taxonomy" id="1303715"/>
    <lineage>
        <taxon>Eukaryota</taxon>
        <taxon>Fungi</taxon>
        <taxon>Dikarya</taxon>
        <taxon>Ascomycota</taxon>
        <taxon>Pezizomycotina</taxon>
        <taxon>Eurotiomycetes</taxon>
        <taxon>Eurotiomycetidae</taxon>
        <taxon>Eurotiales</taxon>
        <taxon>Aspergillaceae</taxon>
        <taxon>Penicillium</taxon>
    </lineage>
</organism>
<comment type="caution">
    <text evidence="1">The sequence shown here is derived from an EMBL/GenBank/DDBJ whole genome shotgun (WGS) entry which is preliminary data.</text>
</comment>
<reference evidence="1" key="1">
    <citation type="submission" date="2022-12" db="EMBL/GenBank/DDBJ databases">
        <authorList>
            <person name="Petersen C."/>
        </authorList>
    </citation>
    <scope>NUCLEOTIDE SEQUENCE</scope>
    <source>
        <strain evidence="1">IBT 17660</strain>
    </source>
</reference>
<gene>
    <name evidence="1" type="ORF">N7530_005467</name>
</gene>
<evidence type="ECO:0000313" key="1">
    <source>
        <dbReference type="EMBL" id="KAJ5479958.1"/>
    </source>
</evidence>
<dbReference type="OrthoDB" id="4840035at2759"/>
<reference evidence="1" key="2">
    <citation type="journal article" date="2023" name="IMA Fungus">
        <title>Comparative genomic study of the Penicillium genus elucidates a diverse pangenome and 15 lateral gene transfer events.</title>
        <authorList>
            <person name="Petersen C."/>
            <person name="Sorensen T."/>
            <person name="Nielsen M.R."/>
            <person name="Sondergaard T.E."/>
            <person name="Sorensen J.L."/>
            <person name="Fitzpatrick D.A."/>
            <person name="Frisvad J.C."/>
            <person name="Nielsen K.L."/>
        </authorList>
    </citation>
    <scope>NUCLEOTIDE SEQUENCE</scope>
    <source>
        <strain evidence="1">IBT 17660</strain>
    </source>
</reference>
<evidence type="ECO:0000313" key="2">
    <source>
        <dbReference type="Proteomes" id="UP001147760"/>
    </source>
</evidence>
<name>A0A9W9X023_9EURO</name>
<sequence length="177" mass="19725">MRTLLLQMAERMGLREEQHFERIQLQSQHETGETIARGTTPINKTEIAEIGDVPQDLSRSEAKSACEHLQPWIDQIGGYDGIKLALRTGRLIAKPTIIQVVGKWTQATSGNDLKLWIASPPETGSQTSSHRAALGVIWTAIRARAQFVSYICRRPQYRSIPEIHNVEDKAGVMAIGL</sequence>
<dbReference type="Proteomes" id="UP001147760">
    <property type="component" value="Unassembled WGS sequence"/>
</dbReference>
<protein>
    <submittedName>
        <fullName evidence="1">Uncharacterized protein</fullName>
    </submittedName>
</protein>
<proteinExistence type="predicted"/>
<keyword evidence="2" id="KW-1185">Reference proteome</keyword>
<dbReference type="AlphaFoldDB" id="A0A9W9X023"/>
<dbReference type="EMBL" id="JAPWDO010000003">
    <property type="protein sequence ID" value="KAJ5479958.1"/>
    <property type="molecule type" value="Genomic_DNA"/>
</dbReference>